<evidence type="ECO:0000256" key="6">
    <source>
        <dbReference type="SAM" id="MobiDB-lite"/>
    </source>
</evidence>
<dbReference type="Proteomes" id="UP001159042">
    <property type="component" value="Unassembled WGS sequence"/>
</dbReference>
<evidence type="ECO:0000313" key="9">
    <source>
        <dbReference type="Proteomes" id="UP001159042"/>
    </source>
</evidence>
<evidence type="ECO:0000256" key="3">
    <source>
        <dbReference type="ARBA" id="ARBA00023204"/>
    </source>
</evidence>
<evidence type="ECO:0000256" key="2">
    <source>
        <dbReference type="ARBA" id="ARBA00022763"/>
    </source>
</evidence>
<comment type="subcellular location">
    <subcellularLocation>
        <location evidence="1">Nucleus</location>
    </subcellularLocation>
</comment>
<accession>A0AAV8W395</accession>
<dbReference type="Gene3D" id="2.60.200.20">
    <property type="match status" value="1"/>
</dbReference>
<keyword evidence="3" id="KW-0234">DNA repair</keyword>
<dbReference type="Gene3D" id="3.40.50.10980">
    <property type="entry name" value="Nibrin, BRCT2 domain"/>
    <property type="match status" value="1"/>
</dbReference>
<dbReference type="GO" id="GO:0030870">
    <property type="term" value="C:Mre11 complex"/>
    <property type="evidence" value="ECO:0007669"/>
    <property type="project" value="InterPro"/>
</dbReference>
<keyword evidence="4" id="KW-0539">Nucleus</keyword>
<feature type="region of interest" description="Disordered" evidence="6">
    <location>
        <begin position="421"/>
        <end position="441"/>
    </location>
</feature>
<dbReference type="InterPro" id="IPR008984">
    <property type="entry name" value="SMAD_FHA_dom_sf"/>
</dbReference>
<reference evidence="8 9" key="1">
    <citation type="journal article" date="2023" name="Insect Mol. Biol.">
        <title>Genome sequencing provides insights into the evolution of gene families encoding plant cell wall-degrading enzymes in longhorned beetles.</title>
        <authorList>
            <person name="Shin N.R."/>
            <person name="Okamura Y."/>
            <person name="Kirsch R."/>
            <person name="Pauchet Y."/>
        </authorList>
    </citation>
    <scope>NUCLEOTIDE SEQUENCE [LARGE SCALE GENOMIC DNA]</scope>
    <source>
        <strain evidence="8">EAD_L_NR</strain>
    </source>
</reference>
<dbReference type="EMBL" id="JANEYG010000013">
    <property type="protein sequence ID" value="KAJ8920805.1"/>
    <property type="molecule type" value="Genomic_DNA"/>
</dbReference>
<dbReference type="Pfam" id="PF16508">
    <property type="entry name" value="NIBRIN_BRCT_II"/>
    <property type="match status" value="1"/>
</dbReference>
<evidence type="ECO:0000313" key="8">
    <source>
        <dbReference type="EMBL" id="KAJ8920805.1"/>
    </source>
</evidence>
<dbReference type="PROSITE" id="PS50006">
    <property type="entry name" value="FHA_DOMAIN"/>
    <property type="match status" value="1"/>
</dbReference>
<evidence type="ECO:0000256" key="4">
    <source>
        <dbReference type="ARBA" id="ARBA00023242"/>
    </source>
</evidence>
<keyword evidence="9" id="KW-1185">Reference proteome</keyword>
<protein>
    <recommendedName>
        <fullName evidence="7">FHA domain-containing protein</fullName>
    </recommendedName>
</protein>
<proteinExistence type="inferred from homology"/>
<dbReference type="Pfam" id="PF00498">
    <property type="entry name" value="FHA"/>
    <property type="match status" value="1"/>
</dbReference>
<organism evidence="8 9">
    <name type="scientific">Exocentrus adspersus</name>
    <dbReference type="NCBI Taxonomy" id="1586481"/>
    <lineage>
        <taxon>Eukaryota</taxon>
        <taxon>Metazoa</taxon>
        <taxon>Ecdysozoa</taxon>
        <taxon>Arthropoda</taxon>
        <taxon>Hexapoda</taxon>
        <taxon>Insecta</taxon>
        <taxon>Pterygota</taxon>
        <taxon>Neoptera</taxon>
        <taxon>Endopterygota</taxon>
        <taxon>Coleoptera</taxon>
        <taxon>Polyphaga</taxon>
        <taxon>Cucujiformia</taxon>
        <taxon>Chrysomeloidea</taxon>
        <taxon>Cerambycidae</taxon>
        <taxon>Lamiinae</taxon>
        <taxon>Acanthocinini</taxon>
        <taxon>Exocentrus</taxon>
    </lineage>
</organism>
<dbReference type="InterPro" id="IPR032429">
    <property type="entry name" value="Nibrin_BRCT2"/>
</dbReference>
<dbReference type="InterPro" id="IPR000253">
    <property type="entry name" value="FHA_dom"/>
</dbReference>
<dbReference type="InterPro" id="IPR043014">
    <property type="entry name" value="Nibrin_BRCT2_sf"/>
</dbReference>
<sequence>MLFLLKNINDGRVFYLTGKDQFLVGRKECDFLIQDDQSISRKHAIIRLKENKVTVEDCGSKYNTLYRGERLIPNTEIEITVGDNIHFGVSISLYRLDRYEFVTTGSRLNSDAKSNFLRGYKKNLPPPDINHHNKPPVAEKLLNRIDLQPNPERKILYKGKQFIFEKEEDRIKMEQIIKKAGGTSISWEKNRLPIENMKSAVNDFIFIQTGDEIYYADLKQLIQDFLKRGKRTIPVQEIAMSILHCSCEKDCNPNFNRVKQVFPASKPKEPTQNNALAADSESQYFSFKTEAREGPSVIPDTFEKRLDELETPHYKFVANEDKDTSQSKKRINVGEAQEAPSKKIKTDKENKTDKVKQETADSYIAEANSSKRKCSEEVASNSMNESGKHFNIKKTKTEPNVSSKNCPFKVTRRQLNEINDDNPFKLSLGSRKRGNADASDESICKKKKEDNIFSSTRIENVSHSLFSVSRISRINKNVANSTWMTKNSTNVTADLNQSVENEFDIDMRHFIDRFKNTVIVEIMEAIPTRSSIMRNVGAVKSSKGGVNFKVFKKVMPMRPQNQIIGRANFTLVDPKSTTGIVDTKRVFHNSDDEDEANFKVKKRIPKKFSI</sequence>
<keyword evidence="2" id="KW-0227">DNA damage</keyword>
<dbReference type="GO" id="GO:0000724">
    <property type="term" value="P:double-strand break repair via homologous recombination"/>
    <property type="evidence" value="ECO:0007669"/>
    <property type="project" value="TreeGrafter"/>
</dbReference>
<dbReference type="InterPro" id="IPR040227">
    <property type="entry name" value="Nibrin-rel"/>
</dbReference>
<evidence type="ECO:0000259" key="7">
    <source>
        <dbReference type="PROSITE" id="PS50006"/>
    </source>
</evidence>
<dbReference type="GO" id="GO:0007095">
    <property type="term" value="P:mitotic G2 DNA damage checkpoint signaling"/>
    <property type="evidence" value="ECO:0007669"/>
    <property type="project" value="InterPro"/>
</dbReference>
<gene>
    <name evidence="8" type="ORF">NQ315_004946</name>
</gene>
<name>A0AAV8W395_9CUCU</name>
<dbReference type="PANTHER" id="PTHR12162">
    <property type="entry name" value="NIBRIN-RELATED"/>
    <property type="match status" value="1"/>
</dbReference>
<dbReference type="GO" id="GO:0003684">
    <property type="term" value="F:damaged DNA binding"/>
    <property type="evidence" value="ECO:0007669"/>
    <property type="project" value="TreeGrafter"/>
</dbReference>
<dbReference type="PANTHER" id="PTHR12162:SF0">
    <property type="entry name" value="NIBRIN"/>
    <property type="match status" value="1"/>
</dbReference>
<evidence type="ECO:0000256" key="5">
    <source>
        <dbReference type="ARBA" id="ARBA00044757"/>
    </source>
</evidence>
<comment type="caution">
    <text evidence="8">The sequence shown here is derived from an EMBL/GenBank/DDBJ whole genome shotgun (WGS) entry which is preliminary data.</text>
</comment>
<feature type="domain" description="FHA" evidence="7">
    <location>
        <begin position="15"/>
        <end position="71"/>
    </location>
</feature>
<feature type="compositionally biased region" description="Basic and acidic residues" evidence="6">
    <location>
        <begin position="316"/>
        <end position="326"/>
    </location>
</feature>
<dbReference type="SMART" id="SM00240">
    <property type="entry name" value="FHA"/>
    <property type="match status" value="1"/>
</dbReference>
<dbReference type="AlphaFoldDB" id="A0AAV8W395"/>
<dbReference type="CDD" id="cd22667">
    <property type="entry name" value="FHA_NBN"/>
    <property type="match status" value="1"/>
</dbReference>
<feature type="region of interest" description="Disordered" evidence="6">
    <location>
        <begin position="316"/>
        <end position="405"/>
    </location>
</feature>
<evidence type="ECO:0000256" key="1">
    <source>
        <dbReference type="ARBA" id="ARBA00004123"/>
    </source>
</evidence>
<comment type="similarity">
    <text evidence="5">Belongs to the Nibrin family.</text>
</comment>
<feature type="compositionally biased region" description="Basic and acidic residues" evidence="6">
    <location>
        <begin position="340"/>
        <end position="359"/>
    </location>
</feature>
<dbReference type="SUPFAM" id="SSF49879">
    <property type="entry name" value="SMAD/FHA domain"/>
    <property type="match status" value="1"/>
</dbReference>